<name>F2K4G5_MARM1</name>
<gene>
    <name evidence="13" type="ordered locus">Marme_0989</name>
</gene>
<evidence type="ECO:0000313" key="14">
    <source>
        <dbReference type="Proteomes" id="UP000001062"/>
    </source>
</evidence>
<keyword evidence="6" id="KW-0997">Cell inner membrane</keyword>
<evidence type="ECO:0000259" key="12">
    <source>
        <dbReference type="Pfam" id="PF08334"/>
    </source>
</evidence>
<keyword evidence="5" id="KW-0488">Methylation</keyword>
<keyword evidence="4" id="KW-1003">Cell membrane</keyword>
<dbReference type="PATRIC" id="fig|717774.3.peg.1031"/>
<reference evidence="13 14" key="1">
    <citation type="journal article" date="2012" name="Stand. Genomic Sci.">
        <title>Complete genome sequence of the melanogenic marine bacterium Marinomonas mediterranea type strain (MMB-1(T)).</title>
        <authorList>
            <person name="Lucas-Elio P."/>
            <person name="Goodwin L."/>
            <person name="Woyke T."/>
            <person name="Pitluck S."/>
            <person name="Nolan M."/>
            <person name="Kyrpides N.C."/>
            <person name="Detter J.C."/>
            <person name="Copeland A."/>
            <person name="Teshima H."/>
            <person name="Bruce D."/>
            <person name="Detter C."/>
            <person name="Tapia R."/>
            <person name="Han S."/>
            <person name="Land M.L."/>
            <person name="Ivanova N."/>
            <person name="Mikhailova N."/>
            <person name="Johnston A.W."/>
            <person name="Sanchez-Amat A."/>
        </authorList>
    </citation>
    <scope>NUCLEOTIDE SEQUENCE [LARGE SCALE GENOMIC DNA]</scope>
    <source>
        <strain evidence="14">ATCC 700492 / JCM 21426 / NBRC 103028 / MMB-1</strain>
    </source>
</reference>
<protein>
    <recommendedName>
        <fullName evidence="3">Type II secretion system core protein G</fullName>
    </recommendedName>
</protein>
<keyword evidence="14" id="KW-1185">Reference proteome</keyword>
<dbReference type="InterPro" id="IPR000983">
    <property type="entry name" value="Bac_GSPG_pilin"/>
</dbReference>
<dbReference type="AlphaFoldDB" id="F2K4G5"/>
<dbReference type="SUPFAM" id="SSF54523">
    <property type="entry name" value="Pili subunits"/>
    <property type="match status" value="1"/>
</dbReference>
<evidence type="ECO:0000313" key="13">
    <source>
        <dbReference type="EMBL" id="ADZ90264.1"/>
    </source>
</evidence>
<dbReference type="PANTHER" id="PTHR30093:SF44">
    <property type="entry name" value="TYPE II SECRETION SYSTEM CORE PROTEIN G"/>
    <property type="match status" value="1"/>
</dbReference>
<dbReference type="STRING" id="717774.Marme_0989"/>
<dbReference type="GO" id="GO:0005886">
    <property type="term" value="C:plasma membrane"/>
    <property type="evidence" value="ECO:0007669"/>
    <property type="project" value="UniProtKB-SubCell"/>
</dbReference>
<dbReference type="InterPro" id="IPR010054">
    <property type="entry name" value="Type2_sec_GspG"/>
</dbReference>
<evidence type="ECO:0000256" key="3">
    <source>
        <dbReference type="ARBA" id="ARBA00020042"/>
    </source>
</evidence>
<feature type="transmembrane region" description="Helical" evidence="11">
    <location>
        <begin position="67"/>
        <end position="89"/>
    </location>
</feature>
<dbReference type="Pfam" id="PF07963">
    <property type="entry name" value="N_methyl"/>
    <property type="match status" value="1"/>
</dbReference>
<dbReference type="PRINTS" id="PR00813">
    <property type="entry name" value="BCTERIALGSPG"/>
</dbReference>
<dbReference type="KEGG" id="mme:Marme_0989"/>
<dbReference type="eggNOG" id="COG2165">
    <property type="taxonomic scope" value="Bacteria"/>
</dbReference>
<keyword evidence="9 11" id="KW-0472">Membrane</keyword>
<evidence type="ECO:0000256" key="9">
    <source>
        <dbReference type="ARBA" id="ARBA00023136"/>
    </source>
</evidence>
<keyword evidence="8 11" id="KW-1133">Transmembrane helix</keyword>
<evidence type="ECO:0000256" key="10">
    <source>
        <dbReference type="SAM" id="MobiDB-lite"/>
    </source>
</evidence>
<dbReference type="HOGENOM" id="CLU_091705_2_1_6"/>
<evidence type="ECO:0000256" key="8">
    <source>
        <dbReference type="ARBA" id="ARBA00022989"/>
    </source>
</evidence>
<dbReference type="NCBIfam" id="TIGR02532">
    <property type="entry name" value="IV_pilin_GFxxxE"/>
    <property type="match status" value="1"/>
</dbReference>
<feature type="compositionally biased region" description="Acidic residues" evidence="10">
    <location>
        <begin position="186"/>
        <end position="198"/>
    </location>
</feature>
<feature type="region of interest" description="Disordered" evidence="10">
    <location>
        <begin position="168"/>
        <end position="198"/>
    </location>
</feature>
<dbReference type="InterPro" id="IPR012902">
    <property type="entry name" value="N_methyl_site"/>
</dbReference>
<dbReference type="PROSITE" id="PS00409">
    <property type="entry name" value="PROKAR_NTER_METHYL"/>
    <property type="match status" value="1"/>
</dbReference>
<comment type="subcellular location">
    <subcellularLocation>
        <location evidence="1">Cell inner membrane</location>
        <topology evidence="1">Single-pass membrane protein</topology>
    </subcellularLocation>
</comment>
<evidence type="ECO:0000256" key="6">
    <source>
        <dbReference type="ARBA" id="ARBA00022519"/>
    </source>
</evidence>
<dbReference type="Pfam" id="PF08334">
    <property type="entry name" value="T2SSG"/>
    <property type="match status" value="1"/>
</dbReference>
<dbReference type="GO" id="GO:0015627">
    <property type="term" value="C:type II protein secretion system complex"/>
    <property type="evidence" value="ECO:0007669"/>
    <property type="project" value="InterPro"/>
</dbReference>
<comment type="similarity">
    <text evidence="2">Belongs to the GSP G family.</text>
</comment>
<dbReference type="GO" id="GO:0015628">
    <property type="term" value="P:protein secretion by the type II secretion system"/>
    <property type="evidence" value="ECO:0007669"/>
    <property type="project" value="InterPro"/>
</dbReference>
<dbReference type="Gene3D" id="3.30.700.10">
    <property type="entry name" value="Glycoprotein, Type 4 Pilin"/>
    <property type="match status" value="1"/>
</dbReference>
<sequence>MFRRTLFKQMQLEQVQANEVLSKSDELDAIGTLSDGELVMPMSQERPYSGHSKHAAFNKRKQSGFTLLELMVVLVILGALIGLIAPNILGRADEAKVTVAKTQMRDLVNALNLYKLDNGNFPSTAQGLEALVSKPSGFPEARNWKSGGYLSKLPKDPWSNEFVYVSPGSTGDYDLISLGSDGREGGDDDAEDLSASDL</sequence>
<dbReference type="EMBL" id="CP002583">
    <property type="protein sequence ID" value="ADZ90264.1"/>
    <property type="molecule type" value="Genomic_DNA"/>
</dbReference>
<evidence type="ECO:0000256" key="7">
    <source>
        <dbReference type="ARBA" id="ARBA00022692"/>
    </source>
</evidence>
<feature type="domain" description="Type II secretion system protein GspG C-terminal" evidence="12">
    <location>
        <begin position="87"/>
        <end position="194"/>
    </location>
</feature>
<dbReference type="InterPro" id="IPR045584">
    <property type="entry name" value="Pilin-like"/>
</dbReference>
<dbReference type="NCBIfam" id="TIGR01710">
    <property type="entry name" value="typeII_sec_gspG"/>
    <property type="match status" value="1"/>
</dbReference>
<keyword evidence="7 11" id="KW-0812">Transmembrane</keyword>
<organism evidence="13 14">
    <name type="scientific">Marinomonas mediterranea (strain ATCC 700492 / JCM 21426 / NBRC 103028 / MMB-1)</name>
    <dbReference type="NCBI Taxonomy" id="717774"/>
    <lineage>
        <taxon>Bacteria</taxon>
        <taxon>Pseudomonadati</taxon>
        <taxon>Pseudomonadota</taxon>
        <taxon>Gammaproteobacteria</taxon>
        <taxon>Oceanospirillales</taxon>
        <taxon>Oceanospirillaceae</taxon>
        <taxon>Marinomonas</taxon>
    </lineage>
</organism>
<evidence type="ECO:0000256" key="1">
    <source>
        <dbReference type="ARBA" id="ARBA00004377"/>
    </source>
</evidence>
<evidence type="ECO:0000256" key="4">
    <source>
        <dbReference type="ARBA" id="ARBA00022475"/>
    </source>
</evidence>
<dbReference type="InterPro" id="IPR013545">
    <property type="entry name" value="T2SS_protein-GspG_C"/>
</dbReference>
<proteinExistence type="inferred from homology"/>
<evidence type="ECO:0000256" key="11">
    <source>
        <dbReference type="SAM" id="Phobius"/>
    </source>
</evidence>
<dbReference type="RefSeq" id="WP_013660169.1">
    <property type="nucleotide sequence ID" value="NC_015276.1"/>
</dbReference>
<evidence type="ECO:0000256" key="5">
    <source>
        <dbReference type="ARBA" id="ARBA00022481"/>
    </source>
</evidence>
<accession>F2K4G5</accession>
<dbReference type="PANTHER" id="PTHR30093">
    <property type="entry name" value="GENERAL SECRETION PATHWAY PROTEIN G"/>
    <property type="match status" value="1"/>
</dbReference>
<evidence type="ECO:0000256" key="2">
    <source>
        <dbReference type="ARBA" id="ARBA00009984"/>
    </source>
</evidence>
<dbReference type="Proteomes" id="UP000001062">
    <property type="component" value="Chromosome"/>
</dbReference>